<accession>A0A450WYW5</accession>
<reference evidence="1" key="1">
    <citation type="submission" date="2019-02" db="EMBL/GenBank/DDBJ databases">
        <authorList>
            <person name="Gruber-Vodicka R. H."/>
            <person name="Seah K. B. B."/>
        </authorList>
    </citation>
    <scope>NUCLEOTIDE SEQUENCE</scope>
    <source>
        <strain evidence="1">BECK_S312</strain>
        <strain evidence="2">BECK_S426</strain>
    </source>
</reference>
<dbReference type="InterPro" id="IPR035093">
    <property type="entry name" value="RelE/ParE_toxin_dom_sf"/>
</dbReference>
<name>A0A450WYW5_9GAMM</name>
<evidence type="ECO:0000313" key="2">
    <source>
        <dbReference type="EMBL" id="VFK35154.1"/>
    </source>
</evidence>
<sequence length="113" mass="13133">MKLLILSCAESEFAEAVDYYNAQYPGLGYEFAAEVQRTFERIRHHPHAWPVFSARTRRCLTDRFPFGVLYQVADQVILVGGIMHLKRDPKRWHNRMEEAFGERVDAPDGLQHG</sequence>
<dbReference type="EMBL" id="CAADFP010000339">
    <property type="protein sequence ID" value="VFK35154.1"/>
    <property type="molecule type" value="Genomic_DNA"/>
</dbReference>
<proteinExistence type="predicted"/>
<gene>
    <name evidence="1" type="ORF">BECKLPF1236A_GA0070988_103363</name>
    <name evidence="2" type="ORF">BECKLPF1236C_GA0070990_103393</name>
</gene>
<organism evidence="1">
    <name type="scientific">Candidatus Kentrum sp. LPFa</name>
    <dbReference type="NCBI Taxonomy" id="2126335"/>
    <lineage>
        <taxon>Bacteria</taxon>
        <taxon>Pseudomonadati</taxon>
        <taxon>Pseudomonadota</taxon>
        <taxon>Gammaproteobacteria</taxon>
        <taxon>Candidatus Kentrum</taxon>
    </lineage>
</organism>
<dbReference type="AlphaFoldDB" id="A0A450WYW5"/>
<evidence type="ECO:0000313" key="1">
    <source>
        <dbReference type="EMBL" id="VFK22203.1"/>
    </source>
</evidence>
<dbReference type="Gene3D" id="3.30.2310.20">
    <property type="entry name" value="RelE-like"/>
    <property type="match status" value="1"/>
</dbReference>
<dbReference type="EMBL" id="CAADFM010000336">
    <property type="protein sequence ID" value="VFK22203.1"/>
    <property type="molecule type" value="Genomic_DNA"/>
</dbReference>
<protein>
    <submittedName>
        <fullName evidence="1">ParE toxin of type II toxin-antitoxin system, parDE</fullName>
    </submittedName>
</protein>